<gene>
    <name evidence="12" type="ORF">E2I00_003679</name>
</gene>
<dbReference type="Gene3D" id="1.50.10.10">
    <property type="match status" value="3"/>
</dbReference>
<keyword evidence="11" id="KW-0479">Metal-binding</keyword>
<evidence type="ECO:0000256" key="7">
    <source>
        <dbReference type="ARBA" id="ARBA00035808"/>
    </source>
</evidence>
<dbReference type="AlphaFoldDB" id="A0A643C795"/>
<dbReference type="CDD" id="cd04794">
    <property type="entry name" value="euk_LANCL"/>
    <property type="match status" value="1"/>
</dbReference>
<evidence type="ECO:0000256" key="8">
    <source>
        <dbReference type="ARBA" id="ARBA00039457"/>
    </source>
</evidence>
<dbReference type="SMART" id="SM01260">
    <property type="entry name" value="LANC_like"/>
    <property type="match status" value="1"/>
</dbReference>
<evidence type="ECO:0000256" key="4">
    <source>
        <dbReference type="ARBA" id="ARBA00022475"/>
    </source>
</evidence>
<dbReference type="GO" id="GO:0005975">
    <property type="term" value="P:carbohydrate metabolic process"/>
    <property type="evidence" value="ECO:0007669"/>
    <property type="project" value="InterPro"/>
</dbReference>
<dbReference type="EMBL" id="SGJD01002272">
    <property type="protein sequence ID" value="KAB0396093.1"/>
    <property type="molecule type" value="Genomic_DNA"/>
</dbReference>
<dbReference type="GO" id="GO:0031179">
    <property type="term" value="P:peptide modification"/>
    <property type="evidence" value="ECO:0007669"/>
    <property type="project" value="InterPro"/>
</dbReference>
<keyword evidence="4" id="KW-1003">Cell membrane</keyword>
<organism evidence="12 13">
    <name type="scientific">Balaenoptera physalus</name>
    <name type="common">Fin whale</name>
    <name type="synonym">Balaena physalus</name>
    <dbReference type="NCBI Taxonomy" id="9770"/>
    <lineage>
        <taxon>Eukaryota</taxon>
        <taxon>Metazoa</taxon>
        <taxon>Chordata</taxon>
        <taxon>Craniata</taxon>
        <taxon>Vertebrata</taxon>
        <taxon>Euteleostomi</taxon>
        <taxon>Mammalia</taxon>
        <taxon>Eutheria</taxon>
        <taxon>Laurasiatheria</taxon>
        <taxon>Artiodactyla</taxon>
        <taxon>Whippomorpha</taxon>
        <taxon>Cetacea</taxon>
        <taxon>Mysticeti</taxon>
        <taxon>Balaenopteridae</taxon>
        <taxon>Balaenoptera</taxon>
    </lineage>
</organism>
<evidence type="ECO:0000256" key="6">
    <source>
        <dbReference type="ARBA" id="ARBA00023136"/>
    </source>
</evidence>
<dbReference type="GO" id="GO:0005737">
    <property type="term" value="C:cytoplasm"/>
    <property type="evidence" value="ECO:0007669"/>
    <property type="project" value="UniProtKB-SubCell"/>
</dbReference>
<accession>A0A643C795</accession>
<evidence type="ECO:0000313" key="12">
    <source>
        <dbReference type="EMBL" id="KAB0396093.1"/>
    </source>
</evidence>
<comment type="catalytic activity">
    <reaction evidence="10">
        <text>RX + glutathione = an S-substituted glutathione + a halide anion + H(+)</text>
        <dbReference type="Rhea" id="RHEA:16437"/>
        <dbReference type="ChEBI" id="CHEBI:15378"/>
        <dbReference type="ChEBI" id="CHEBI:16042"/>
        <dbReference type="ChEBI" id="CHEBI:17792"/>
        <dbReference type="ChEBI" id="CHEBI:57925"/>
        <dbReference type="ChEBI" id="CHEBI:90779"/>
        <dbReference type="EC" id="2.5.1.18"/>
    </reaction>
</comment>
<keyword evidence="5 11" id="KW-0862">Zinc</keyword>
<sequence>AAGLVSGTKAQRASPNLSADYNKSLAEGYSDSAGMTTEFSQRLNNKIRELLQRMERNLKSADPRDSTVHTGWAGIADVFGDPTYLQMAHGYVKQSLNCLTKHSITFLCRDRGPLAVAAVKNSGVEKIPQSHIQQICETVLTSGEDLARKTPLVYEWHQEYHVGAAHGLAGIYYHLRQPSLQVSHGKLHSLVKPSGDYVCQLKFPSGNYPPRVDDTRDMLVHWCHGSPGVICMLIQAYKVFKEEQSLNAAHPCADDAKYLYRACKFAECRLGYGEHGCRTPDTPFSLSEGMAGTIHFLADLLAPTKARFPAFEL</sequence>
<dbReference type="GO" id="GO:0005886">
    <property type="term" value="C:plasma membrane"/>
    <property type="evidence" value="ECO:0007669"/>
    <property type="project" value="UniProtKB-SubCell"/>
</dbReference>
<dbReference type="EC" id="2.5.1.18" evidence="3"/>
<keyword evidence="6" id="KW-0472">Membrane</keyword>
<keyword evidence="13" id="KW-1185">Reference proteome</keyword>
<dbReference type="OrthoDB" id="10257263at2759"/>
<evidence type="ECO:0000256" key="1">
    <source>
        <dbReference type="ARBA" id="ARBA00004202"/>
    </source>
</evidence>
<evidence type="ECO:0000256" key="5">
    <source>
        <dbReference type="ARBA" id="ARBA00022833"/>
    </source>
</evidence>
<dbReference type="GO" id="GO:0004364">
    <property type="term" value="F:glutathione transferase activity"/>
    <property type="evidence" value="ECO:0007669"/>
    <property type="project" value="UniProtKB-EC"/>
</dbReference>
<dbReference type="PRINTS" id="PR01950">
    <property type="entry name" value="LANCSUPER"/>
</dbReference>
<dbReference type="PANTHER" id="PTHR12736:SF5">
    <property type="entry name" value="GLUTATHIONE S-TRANSFERASE LANCL1"/>
    <property type="match status" value="1"/>
</dbReference>
<evidence type="ECO:0000256" key="11">
    <source>
        <dbReference type="PIRSR" id="PIRSR607822-1"/>
    </source>
</evidence>
<feature type="binding site" evidence="11">
    <location>
        <position position="223"/>
    </location>
    <ligand>
        <name>Zn(2+)</name>
        <dbReference type="ChEBI" id="CHEBI:29105"/>
    </ligand>
</feature>
<name>A0A643C795_BALPH</name>
<dbReference type="PANTHER" id="PTHR12736">
    <property type="entry name" value="LANC-LIKE PROTEIN"/>
    <property type="match status" value="1"/>
</dbReference>
<evidence type="ECO:0000256" key="2">
    <source>
        <dbReference type="ARBA" id="ARBA00004496"/>
    </source>
</evidence>
<dbReference type="GO" id="GO:0046872">
    <property type="term" value="F:metal ion binding"/>
    <property type="evidence" value="ECO:0007669"/>
    <property type="project" value="UniProtKB-KW"/>
</dbReference>
<comment type="subcellular location">
    <subcellularLocation>
        <location evidence="1">Cell membrane</location>
        <topology evidence="1">Peripheral membrane protein</topology>
    </subcellularLocation>
    <subcellularLocation>
        <location evidence="2">Cytoplasm</location>
    </subcellularLocation>
</comment>
<dbReference type="Proteomes" id="UP000437017">
    <property type="component" value="Unassembled WGS sequence"/>
</dbReference>
<dbReference type="Pfam" id="PF05147">
    <property type="entry name" value="LANC_like"/>
    <property type="match status" value="1"/>
</dbReference>
<proteinExistence type="predicted"/>
<evidence type="ECO:0000256" key="9">
    <source>
        <dbReference type="ARBA" id="ARBA00043169"/>
    </source>
</evidence>
<comment type="catalytic activity">
    <reaction evidence="7">
        <text>1-chloro-2,4-dinitrobenzene + glutathione = 2,4-dinitrophenyl-S-glutathione + chloride + H(+)</text>
        <dbReference type="Rhea" id="RHEA:51220"/>
        <dbReference type="ChEBI" id="CHEBI:15378"/>
        <dbReference type="ChEBI" id="CHEBI:17996"/>
        <dbReference type="ChEBI" id="CHEBI:34718"/>
        <dbReference type="ChEBI" id="CHEBI:57925"/>
        <dbReference type="ChEBI" id="CHEBI:133977"/>
        <dbReference type="EC" id="2.5.1.18"/>
    </reaction>
</comment>
<protein>
    <recommendedName>
        <fullName evidence="8">Glutathione S-transferase LANCL1</fullName>
        <ecNumber evidence="3">2.5.1.18</ecNumber>
    </recommendedName>
    <alternativeName>
        <fullName evidence="9">LanC-like protein 1</fullName>
    </alternativeName>
</protein>
<evidence type="ECO:0000313" key="13">
    <source>
        <dbReference type="Proteomes" id="UP000437017"/>
    </source>
</evidence>
<dbReference type="InterPro" id="IPR012341">
    <property type="entry name" value="6hp_glycosidase-like_sf"/>
</dbReference>
<reference evidence="12 13" key="1">
    <citation type="journal article" date="2019" name="PLoS ONE">
        <title>Genomic analyses reveal an absence of contemporary introgressive admixture between fin whales and blue whales, despite known hybrids.</title>
        <authorList>
            <person name="Westbury M.V."/>
            <person name="Petersen B."/>
            <person name="Lorenzen E.D."/>
        </authorList>
    </citation>
    <scope>NUCLEOTIDE SEQUENCE [LARGE SCALE GENOMIC DNA]</scope>
    <source>
        <strain evidence="12">FinWhale-01</strain>
    </source>
</reference>
<dbReference type="InterPro" id="IPR007822">
    <property type="entry name" value="LANC-like"/>
</dbReference>
<dbReference type="SUPFAM" id="SSF158745">
    <property type="entry name" value="LanC-like"/>
    <property type="match status" value="1"/>
</dbReference>
<feature type="non-terminal residue" evidence="12">
    <location>
        <position position="1"/>
    </location>
</feature>
<evidence type="ECO:0000256" key="3">
    <source>
        <dbReference type="ARBA" id="ARBA00012452"/>
    </source>
</evidence>
<comment type="caution">
    <text evidence="12">The sequence shown here is derived from an EMBL/GenBank/DDBJ whole genome shotgun (WGS) entry which is preliminary data.</text>
</comment>
<evidence type="ECO:0000256" key="10">
    <source>
        <dbReference type="ARBA" id="ARBA00047960"/>
    </source>
</evidence>